<dbReference type="InterPro" id="IPR009057">
    <property type="entry name" value="Homeodomain-like_sf"/>
</dbReference>
<evidence type="ECO:0000313" key="14">
    <source>
        <dbReference type="Proteomes" id="UP000261660"/>
    </source>
</evidence>
<evidence type="ECO:0000256" key="5">
    <source>
        <dbReference type="ARBA" id="ARBA00023015"/>
    </source>
</evidence>
<dbReference type="AlphaFoldDB" id="A0A3Q3F0A2"/>
<name>A0A3Q3F0A2_9LABR</name>
<evidence type="ECO:0000256" key="1">
    <source>
        <dbReference type="ARBA" id="ARBA00003263"/>
    </source>
</evidence>
<dbReference type="GeneID" id="114917154"/>
<dbReference type="Proteomes" id="UP000261660">
    <property type="component" value="Unplaced"/>
</dbReference>
<dbReference type="Pfam" id="PF00046">
    <property type="entry name" value="Homeodomain"/>
    <property type="match status" value="1"/>
</dbReference>
<dbReference type="GO" id="GO:0003309">
    <property type="term" value="P:type B pancreatic cell differentiation"/>
    <property type="evidence" value="ECO:0007669"/>
    <property type="project" value="UniProtKB-ARBA"/>
</dbReference>
<evidence type="ECO:0000256" key="7">
    <source>
        <dbReference type="ARBA" id="ARBA00023155"/>
    </source>
</evidence>
<evidence type="ECO:0000256" key="3">
    <source>
        <dbReference type="ARBA" id="ARBA00009107"/>
    </source>
</evidence>
<dbReference type="RefSeq" id="XP_029133418.2">
    <property type="nucleotide sequence ID" value="XM_029277585.2"/>
</dbReference>
<dbReference type="CDD" id="cd00086">
    <property type="entry name" value="homeodomain"/>
    <property type="match status" value="1"/>
</dbReference>
<dbReference type="InterPro" id="IPR017970">
    <property type="entry name" value="Homeobox_CS"/>
</dbReference>
<keyword evidence="7 10" id="KW-0371">Homeobox</keyword>
<protein>
    <recommendedName>
        <fullName evidence="12">Homeobox domain-containing protein</fullName>
    </recommendedName>
</protein>
<keyword evidence="4" id="KW-0217">Developmental protein</keyword>
<keyword evidence="8" id="KW-0804">Transcription</keyword>
<evidence type="ECO:0000313" key="13">
    <source>
        <dbReference type="Ensembl" id="ENSLBEP00000013171.1"/>
    </source>
</evidence>
<accession>A0A3Q3F0A2</accession>
<keyword evidence="5" id="KW-0805">Transcription regulation</keyword>
<dbReference type="SMART" id="SM00389">
    <property type="entry name" value="HOX"/>
    <property type="match status" value="1"/>
</dbReference>
<dbReference type="GO" id="GO:0000978">
    <property type="term" value="F:RNA polymerase II cis-regulatory region sequence-specific DNA binding"/>
    <property type="evidence" value="ECO:0007669"/>
    <property type="project" value="TreeGrafter"/>
</dbReference>
<dbReference type="FunFam" id="1.10.10.60:FF:000176">
    <property type="entry name" value="pancreas/duodenum homeobox protein 1"/>
    <property type="match status" value="1"/>
</dbReference>
<evidence type="ECO:0000256" key="8">
    <source>
        <dbReference type="ARBA" id="ARBA00023163"/>
    </source>
</evidence>
<dbReference type="PRINTS" id="PR00024">
    <property type="entry name" value="HOMEOBOX"/>
</dbReference>
<dbReference type="STRING" id="56723.ENSLBEP00000013175"/>
<reference evidence="13" key="1">
    <citation type="submission" date="2025-05" db="UniProtKB">
        <authorList>
            <consortium name="Ensembl"/>
        </authorList>
    </citation>
    <scope>IDENTIFICATION</scope>
</reference>
<dbReference type="PANTHER" id="PTHR45664:SF11">
    <property type="entry name" value="HOMEOBOX PROTEIN HOX-B3"/>
    <property type="match status" value="1"/>
</dbReference>
<organism evidence="13 14">
    <name type="scientific">Labrus bergylta</name>
    <name type="common">ballan wrasse</name>
    <dbReference type="NCBI Taxonomy" id="56723"/>
    <lineage>
        <taxon>Eukaryota</taxon>
        <taxon>Metazoa</taxon>
        <taxon>Chordata</taxon>
        <taxon>Craniata</taxon>
        <taxon>Vertebrata</taxon>
        <taxon>Euteleostomi</taxon>
        <taxon>Actinopterygii</taxon>
        <taxon>Neopterygii</taxon>
        <taxon>Teleostei</taxon>
        <taxon>Neoteleostei</taxon>
        <taxon>Acanthomorphata</taxon>
        <taxon>Eupercaria</taxon>
        <taxon>Labriformes</taxon>
        <taxon>Labridae</taxon>
        <taxon>Labrus</taxon>
    </lineage>
</organism>
<evidence type="ECO:0000256" key="4">
    <source>
        <dbReference type="ARBA" id="ARBA00022473"/>
    </source>
</evidence>
<dbReference type="GeneTree" id="ENSGT00940000168241"/>
<comment type="subcellular location">
    <subcellularLocation>
        <location evidence="2 10 11">Nucleus</location>
    </subcellularLocation>
</comment>
<keyword evidence="14" id="KW-1185">Reference proteome</keyword>
<evidence type="ECO:0000259" key="12">
    <source>
        <dbReference type="PROSITE" id="PS50071"/>
    </source>
</evidence>
<dbReference type="Ensembl" id="ENSLBET00000013865.1">
    <property type="protein sequence ID" value="ENSLBEP00000013171.1"/>
    <property type="gene ID" value="ENSLBEG00000010138.1"/>
</dbReference>
<dbReference type="InterPro" id="IPR020479">
    <property type="entry name" value="HD_metazoa"/>
</dbReference>
<keyword evidence="9 10" id="KW-0539">Nucleus</keyword>
<comment type="function">
    <text evidence="1">Sequence-specific transcription factor which is part of a developmental regulatory system that provides cells with specific positional identities on the anterior-posterior axis.</text>
</comment>
<proteinExistence type="inferred from homology"/>
<evidence type="ECO:0000256" key="2">
    <source>
        <dbReference type="ARBA" id="ARBA00004123"/>
    </source>
</evidence>
<dbReference type="SUPFAM" id="SSF46689">
    <property type="entry name" value="Homeodomain-like"/>
    <property type="match status" value="1"/>
</dbReference>
<evidence type="ECO:0000256" key="6">
    <source>
        <dbReference type="ARBA" id="ARBA00023125"/>
    </source>
</evidence>
<dbReference type="InterPro" id="IPR001356">
    <property type="entry name" value="HD"/>
</dbReference>
<keyword evidence="6 10" id="KW-0238">DNA-binding</keyword>
<evidence type="ECO:0000256" key="9">
    <source>
        <dbReference type="ARBA" id="ARBA00023242"/>
    </source>
</evidence>
<dbReference type="GO" id="GO:0005634">
    <property type="term" value="C:nucleus"/>
    <property type="evidence" value="ECO:0007669"/>
    <property type="project" value="UniProtKB-SubCell"/>
</dbReference>
<dbReference type="PROSITE" id="PS50071">
    <property type="entry name" value="HOMEOBOX_2"/>
    <property type="match status" value="1"/>
</dbReference>
<dbReference type="Gene3D" id="1.10.10.60">
    <property type="entry name" value="Homeodomain-like"/>
    <property type="match status" value="1"/>
</dbReference>
<comment type="similarity">
    <text evidence="3">Belongs to the Antp homeobox family.</text>
</comment>
<dbReference type="Ensembl" id="ENSLBET00000013873.1">
    <property type="protein sequence ID" value="ENSLBEP00000013175.1"/>
    <property type="gene ID" value="ENSLBEG00000010138.1"/>
</dbReference>
<dbReference type="GO" id="GO:0009952">
    <property type="term" value="P:anterior/posterior pattern specification"/>
    <property type="evidence" value="ECO:0007669"/>
    <property type="project" value="TreeGrafter"/>
</dbReference>
<feature type="DNA-binding region" description="Homeobox" evidence="10">
    <location>
        <begin position="127"/>
        <end position="186"/>
    </location>
</feature>
<dbReference type="GO" id="GO:0000981">
    <property type="term" value="F:DNA-binding transcription factor activity, RNA polymerase II-specific"/>
    <property type="evidence" value="ECO:0007669"/>
    <property type="project" value="InterPro"/>
</dbReference>
<sequence>MDPQQSALPLQLHGNSLAMGSGQVPELSLGYNGGGAGQEAELNQQNMTSSATVSSRLNPGEWFQSPLEPLGHRHAKDMLDIKGRSCSVLTICHSGVIFPWMNPRTTDSKQSVSGGVVAASQSGRGSARRERTAFTNSQLLELEKEFHFSPYLCRPRRKEMAAGLRLTDRQVKIWFQNRRMRYKKEHKNAKVAGLSPYNPSTSSCADLLGFSDTCVVRTSSSAELHCVDYAPVACSIGQCFPPAHLTHQSCIPPSVGPPLSCMGGDSHHHASISNWP</sequence>
<dbReference type="PANTHER" id="PTHR45664">
    <property type="entry name" value="PROTEIN ZERKNUELLT 1-RELATED"/>
    <property type="match status" value="1"/>
</dbReference>
<dbReference type="GO" id="GO:0048704">
    <property type="term" value="P:embryonic skeletal system morphogenesis"/>
    <property type="evidence" value="ECO:0007669"/>
    <property type="project" value="TreeGrafter"/>
</dbReference>
<dbReference type="PROSITE" id="PS00027">
    <property type="entry name" value="HOMEOBOX_1"/>
    <property type="match status" value="1"/>
</dbReference>
<evidence type="ECO:0000256" key="10">
    <source>
        <dbReference type="PROSITE-ProRule" id="PRU00108"/>
    </source>
</evidence>
<dbReference type="Ensembl" id="ENSLBET00000013858.1">
    <property type="protein sequence ID" value="ENSLBEP00000013164.1"/>
    <property type="gene ID" value="ENSLBEG00000010138.1"/>
</dbReference>
<feature type="domain" description="Homeobox" evidence="12">
    <location>
        <begin position="125"/>
        <end position="185"/>
    </location>
</feature>
<evidence type="ECO:0000256" key="11">
    <source>
        <dbReference type="RuleBase" id="RU000682"/>
    </source>
</evidence>